<evidence type="ECO:0000313" key="2">
    <source>
        <dbReference type="EMBL" id="KAK2092669.1"/>
    </source>
</evidence>
<organism evidence="2 3">
    <name type="scientific">Saguinus oedipus</name>
    <name type="common">Cotton-top tamarin</name>
    <name type="synonym">Oedipomidas oedipus</name>
    <dbReference type="NCBI Taxonomy" id="9490"/>
    <lineage>
        <taxon>Eukaryota</taxon>
        <taxon>Metazoa</taxon>
        <taxon>Chordata</taxon>
        <taxon>Craniata</taxon>
        <taxon>Vertebrata</taxon>
        <taxon>Euteleostomi</taxon>
        <taxon>Mammalia</taxon>
        <taxon>Eutheria</taxon>
        <taxon>Euarchontoglires</taxon>
        <taxon>Primates</taxon>
        <taxon>Haplorrhini</taxon>
        <taxon>Platyrrhini</taxon>
        <taxon>Cebidae</taxon>
        <taxon>Callitrichinae</taxon>
        <taxon>Saguinus</taxon>
    </lineage>
</organism>
<dbReference type="Proteomes" id="UP001266305">
    <property type="component" value="Unassembled WGS sequence"/>
</dbReference>
<name>A0ABQ9U6I3_SAGOE</name>
<comment type="caution">
    <text evidence="2">The sequence shown here is derived from an EMBL/GenBank/DDBJ whole genome shotgun (WGS) entry which is preliminary data.</text>
</comment>
<proteinExistence type="predicted"/>
<dbReference type="EMBL" id="JASSZA010000015">
    <property type="protein sequence ID" value="KAK2092669.1"/>
    <property type="molecule type" value="Genomic_DNA"/>
</dbReference>
<gene>
    <name evidence="2" type="ORF">P7K49_029198</name>
</gene>
<reference evidence="2 3" key="1">
    <citation type="submission" date="2023-05" db="EMBL/GenBank/DDBJ databases">
        <title>B98-5 Cell Line De Novo Hybrid Assembly: An Optical Mapping Approach.</title>
        <authorList>
            <person name="Kananen K."/>
            <person name="Auerbach J.A."/>
            <person name="Kautto E."/>
            <person name="Blachly J.S."/>
        </authorList>
    </citation>
    <scope>NUCLEOTIDE SEQUENCE [LARGE SCALE GENOMIC DNA]</scope>
    <source>
        <strain evidence="2">B95-8</strain>
        <tissue evidence="2">Cell line</tissue>
    </source>
</reference>
<evidence type="ECO:0000313" key="3">
    <source>
        <dbReference type="Proteomes" id="UP001266305"/>
    </source>
</evidence>
<keyword evidence="3" id="KW-1185">Reference proteome</keyword>
<accession>A0ABQ9U6I3</accession>
<feature type="region of interest" description="Disordered" evidence="1">
    <location>
        <begin position="1"/>
        <end position="24"/>
    </location>
</feature>
<evidence type="ECO:0000256" key="1">
    <source>
        <dbReference type="SAM" id="MobiDB-lite"/>
    </source>
</evidence>
<protein>
    <submittedName>
        <fullName evidence="2">Uncharacterized protein</fullName>
    </submittedName>
</protein>
<sequence>MVPAAPAPQGFGFPSQTPPPLGTPVDWLSGARGGAYQMEKIGPTDSSLPCPKLASLGWATPSPCGHSLSSLLIFLSPPEKAPQSQFVVTAKSLHLNPISWGSGLFQGGAELGSRRGCSVVLSQTCVTFTYPQVQRPLPGKALDVVLLEKTWPHP</sequence>